<evidence type="ECO:0000256" key="1">
    <source>
        <dbReference type="ARBA" id="ARBA00004604"/>
    </source>
</evidence>
<comment type="caution">
    <text evidence="12">The sequence shown here is derived from an EMBL/GenBank/DDBJ whole genome shotgun (WGS) entry which is preliminary data.</text>
</comment>
<dbReference type="GO" id="GO:0032040">
    <property type="term" value="C:small-subunit processome"/>
    <property type="evidence" value="ECO:0007669"/>
    <property type="project" value="TreeGrafter"/>
</dbReference>
<proteinExistence type="inferred from homology"/>
<dbReference type="InterPro" id="IPR048549">
    <property type="entry name" value="KRR1-like_KH2_euk"/>
</dbReference>
<feature type="compositionally biased region" description="Basic residues" evidence="9">
    <location>
        <begin position="292"/>
        <end position="303"/>
    </location>
</feature>
<keyword evidence="6" id="KW-0539">Nucleus</keyword>
<dbReference type="PANTHER" id="PTHR12581">
    <property type="entry name" value="HIV-1 REV BINDING PROTEIN 2, 3"/>
    <property type="match status" value="1"/>
</dbReference>
<dbReference type="CDD" id="cd22393">
    <property type="entry name" value="KH-I_KRR1_rpt1"/>
    <property type="match status" value="1"/>
</dbReference>
<keyword evidence="3" id="KW-0690">Ribosome biogenesis</keyword>
<dbReference type="Pfam" id="PF21800">
    <property type="entry name" value="KH_KRR1_2nd"/>
    <property type="match status" value="1"/>
</dbReference>
<evidence type="ECO:0000256" key="7">
    <source>
        <dbReference type="ARBA" id="ARBA00023274"/>
    </source>
</evidence>
<organism evidence="12 13">
    <name type="scientific">Ostreobium quekettii</name>
    <dbReference type="NCBI Taxonomy" id="121088"/>
    <lineage>
        <taxon>Eukaryota</taxon>
        <taxon>Viridiplantae</taxon>
        <taxon>Chlorophyta</taxon>
        <taxon>core chlorophytes</taxon>
        <taxon>Ulvophyceae</taxon>
        <taxon>TCBD clade</taxon>
        <taxon>Bryopsidales</taxon>
        <taxon>Ostreobineae</taxon>
        <taxon>Ostreobiaceae</taxon>
        <taxon>Ostreobium</taxon>
    </lineage>
</organism>
<feature type="compositionally biased region" description="Pro residues" evidence="9">
    <location>
        <begin position="1"/>
        <end position="10"/>
    </location>
</feature>
<keyword evidence="13" id="KW-1185">Reference proteome</keyword>
<sequence length="434" mass="49162">MSANGGPPPQGGAEQGPKSKKNKYRKDKPWDHDGIDHWALPKFTQEDNPTGLLEESSFAVLFPKYREKYLQEVWPIIVRALDSHGIKAELNLVEGHMKVKTTRKAWDPYIIIKARDLIKLLARSVPAPQALKILHDDVSCDIIKISGMTTNKARFVKRRQRLIGPSGSTLKALELLTGCYVLVQGNAVAAMGNYKGLKQVRKVVEDCMNNKHPIYHIKTMMIKRELAKDPAMAEENWDRFLPNFKKRNVKSKKPKGLKDKKQYTPFPPPQMPRKEDLLMETGEYWQSDFEKRKRQKQEKKKKQAEKAVQREERRLQDSREEPVAERPSNGHHQEEGGDVQQLVQSLRSKRTSDASKDRSAAMNMATFLTPEAQHVVNTEQSADGRRKKGKRKAAGKDVPPSPTELSERGTAGSGGATASGRKKRKDAKRAEGHR</sequence>
<dbReference type="FunFam" id="3.30.1370.10:FF:000011">
    <property type="entry name" value="KRR1 small subunit processome component"/>
    <property type="match status" value="1"/>
</dbReference>
<dbReference type="Gene3D" id="3.30.1370.10">
    <property type="entry name" value="K Homology domain, type 1"/>
    <property type="match status" value="2"/>
</dbReference>
<dbReference type="GO" id="GO:0006364">
    <property type="term" value="P:rRNA processing"/>
    <property type="evidence" value="ECO:0007669"/>
    <property type="project" value="UniProtKB-KW"/>
</dbReference>
<feature type="compositionally biased region" description="Basic and acidic residues" evidence="9">
    <location>
        <begin position="350"/>
        <end position="359"/>
    </location>
</feature>
<feature type="region of interest" description="Disordered" evidence="9">
    <location>
        <begin position="289"/>
        <end position="434"/>
    </location>
</feature>
<feature type="compositionally biased region" description="Basic and acidic residues" evidence="9">
    <location>
        <begin position="304"/>
        <end position="324"/>
    </location>
</feature>
<comment type="subcellular location">
    <subcellularLocation>
        <location evidence="1">Nucleus</location>
        <location evidence="1">Nucleolus</location>
    </subcellularLocation>
</comment>
<feature type="domain" description="KRR1 small subunit processome component first KH" evidence="10">
    <location>
        <begin position="56"/>
        <end position="136"/>
    </location>
</feature>
<dbReference type="EMBL" id="CAJHUC010001813">
    <property type="protein sequence ID" value="CAD7702403.1"/>
    <property type="molecule type" value="Genomic_DNA"/>
</dbReference>
<feature type="region of interest" description="Disordered" evidence="9">
    <location>
        <begin position="1"/>
        <end position="35"/>
    </location>
</feature>
<dbReference type="Proteomes" id="UP000708148">
    <property type="component" value="Unassembled WGS sequence"/>
</dbReference>
<evidence type="ECO:0000256" key="8">
    <source>
        <dbReference type="ARBA" id="ARBA00032993"/>
    </source>
</evidence>
<evidence type="ECO:0000256" key="3">
    <source>
        <dbReference type="ARBA" id="ARBA00022517"/>
    </source>
</evidence>
<dbReference type="Pfam" id="PF17903">
    <property type="entry name" value="KH_KRR1_1st"/>
    <property type="match status" value="1"/>
</dbReference>
<evidence type="ECO:0000313" key="12">
    <source>
        <dbReference type="EMBL" id="CAD7702403.1"/>
    </source>
</evidence>
<evidence type="ECO:0000256" key="5">
    <source>
        <dbReference type="ARBA" id="ARBA00022884"/>
    </source>
</evidence>
<dbReference type="OrthoDB" id="441223at2759"/>
<evidence type="ECO:0000259" key="10">
    <source>
        <dbReference type="Pfam" id="PF17903"/>
    </source>
</evidence>
<dbReference type="GO" id="GO:0003723">
    <property type="term" value="F:RNA binding"/>
    <property type="evidence" value="ECO:0007669"/>
    <property type="project" value="UniProtKB-KW"/>
</dbReference>
<evidence type="ECO:0000256" key="6">
    <source>
        <dbReference type="ARBA" id="ARBA00023242"/>
    </source>
</evidence>
<accession>A0A8S1J8L4</accession>
<feature type="region of interest" description="Disordered" evidence="9">
    <location>
        <begin position="245"/>
        <end position="275"/>
    </location>
</feature>
<dbReference type="InterPro" id="IPR041174">
    <property type="entry name" value="KRR1-like_KH1"/>
</dbReference>
<feature type="domain" description="KRR1 small subunit processome component second KH" evidence="11">
    <location>
        <begin position="138"/>
        <end position="228"/>
    </location>
</feature>
<comment type="similarity">
    <text evidence="2">Belongs to the KRR1 family.</text>
</comment>
<name>A0A8S1J8L4_9CHLO</name>
<dbReference type="CDD" id="cd22394">
    <property type="entry name" value="KH-I_KRR1_rpt2"/>
    <property type="match status" value="1"/>
</dbReference>
<reference evidence="12" key="1">
    <citation type="submission" date="2020-12" db="EMBL/GenBank/DDBJ databases">
        <authorList>
            <person name="Iha C."/>
        </authorList>
    </citation>
    <scope>NUCLEOTIDE SEQUENCE</scope>
</reference>
<evidence type="ECO:0000256" key="2">
    <source>
        <dbReference type="ARBA" id="ARBA00009344"/>
    </source>
</evidence>
<dbReference type="InterPro" id="IPR048550">
    <property type="entry name" value="KRR1-like_KH1_euk"/>
</dbReference>
<evidence type="ECO:0000259" key="11">
    <source>
        <dbReference type="Pfam" id="PF21800"/>
    </source>
</evidence>
<keyword evidence="5" id="KW-0694">RNA-binding</keyword>
<keyword evidence="4" id="KW-0698">rRNA processing</keyword>
<feature type="compositionally biased region" description="Basic residues" evidence="9">
    <location>
        <begin position="245"/>
        <end position="255"/>
    </location>
</feature>
<dbReference type="FunFam" id="3.30.1370.10:FF:000014">
    <property type="entry name" value="KRR1 small subunit processome component"/>
    <property type="match status" value="1"/>
</dbReference>
<dbReference type="SUPFAM" id="SSF54791">
    <property type="entry name" value="Eukaryotic type KH-domain (KH-domain type I)"/>
    <property type="match status" value="1"/>
</dbReference>
<evidence type="ECO:0000256" key="4">
    <source>
        <dbReference type="ARBA" id="ARBA00022552"/>
    </source>
</evidence>
<dbReference type="InterPro" id="IPR036612">
    <property type="entry name" value="KH_dom_type_1_sf"/>
</dbReference>
<dbReference type="PANTHER" id="PTHR12581:SF0">
    <property type="entry name" value="KRR1 SMALL SUBUNIT PROCESSOME COMPONENT HOMOLOG"/>
    <property type="match status" value="1"/>
</dbReference>
<keyword evidence="7" id="KW-0687">Ribonucleoprotein</keyword>
<gene>
    <name evidence="12" type="ORF">OSTQU699_LOCUS7760</name>
</gene>
<evidence type="ECO:0000256" key="9">
    <source>
        <dbReference type="SAM" id="MobiDB-lite"/>
    </source>
</evidence>
<evidence type="ECO:0000313" key="13">
    <source>
        <dbReference type="Proteomes" id="UP000708148"/>
    </source>
</evidence>
<dbReference type="InterPro" id="IPR048548">
    <property type="entry name" value="KRR1-like_KH2"/>
</dbReference>
<dbReference type="InterPro" id="IPR024166">
    <property type="entry name" value="rRNA_assembly_KRR1"/>
</dbReference>
<protein>
    <recommendedName>
        <fullName evidence="8">KRR-R motif-containing protein 1</fullName>
    </recommendedName>
</protein>
<dbReference type="AlphaFoldDB" id="A0A8S1J8L4"/>